<dbReference type="GeneID" id="25914052"/>
<feature type="non-terminal residue" evidence="2">
    <location>
        <position position="70"/>
    </location>
</feature>
<protein>
    <submittedName>
        <fullName evidence="2">Uncharacterized protein</fullName>
    </submittedName>
</protein>
<organism evidence="2 3">
    <name type="scientific">Sphaeroforma arctica JP610</name>
    <dbReference type="NCBI Taxonomy" id="667725"/>
    <lineage>
        <taxon>Eukaryota</taxon>
        <taxon>Ichthyosporea</taxon>
        <taxon>Ichthyophonida</taxon>
        <taxon>Sphaeroforma</taxon>
    </lineage>
</organism>
<evidence type="ECO:0000313" key="3">
    <source>
        <dbReference type="Proteomes" id="UP000054560"/>
    </source>
</evidence>
<dbReference type="Proteomes" id="UP000054560">
    <property type="component" value="Unassembled WGS sequence"/>
</dbReference>
<dbReference type="RefSeq" id="XP_014147795.1">
    <property type="nucleotide sequence ID" value="XM_014292320.1"/>
</dbReference>
<evidence type="ECO:0000256" key="1">
    <source>
        <dbReference type="SAM" id="MobiDB-lite"/>
    </source>
</evidence>
<feature type="region of interest" description="Disordered" evidence="1">
    <location>
        <begin position="1"/>
        <end position="70"/>
    </location>
</feature>
<sequence length="70" mass="7524">MFVQTEPSVSAGDQLPSYGELGTDEHNFNYGQLGADSKKREAAPAYNPPVKTKGKNGKESAPPEYYSSEG</sequence>
<accession>A0A0L0FCT6</accession>
<keyword evidence="3" id="KW-1185">Reference proteome</keyword>
<evidence type="ECO:0000313" key="2">
    <source>
        <dbReference type="EMBL" id="KNC73893.1"/>
    </source>
</evidence>
<name>A0A0L0FCT6_9EUKA</name>
<dbReference type="EMBL" id="KQ245013">
    <property type="protein sequence ID" value="KNC73893.1"/>
    <property type="molecule type" value="Genomic_DNA"/>
</dbReference>
<reference evidence="2 3" key="1">
    <citation type="submission" date="2011-02" db="EMBL/GenBank/DDBJ databases">
        <title>The Genome Sequence of Sphaeroforma arctica JP610.</title>
        <authorList>
            <consortium name="The Broad Institute Genome Sequencing Platform"/>
            <person name="Russ C."/>
            <person name="Cuomo C."/>
            <person name="Young S.K."/>
            <person name="Zeng Q."/>
            <person name="Gargeya S."/>
            <person name="Alvarado L."/>
            <person name="Berlin A."/>
            <person name="Chapman S.B."/>
            <person name="Chen Z."/>
            <person name="Freedman E."/>
            <person name="Gellesch M."/>
            <person name="Goldberg J."/>
            <person name="Griggs A."/>
            <person name="Gujja S."/>
            <person name="Heilman E."/>
            <person name="Heiman D."/>
            <person name="Howarth C."/>
            <person name="Mehta T."/>
            <person name="Neiman D."/>
            <person name="Pearson M."/>
            <person name="Roberts A."/>
            <person name="Saif S."/>
            <person name="Shea T."/>
            <person name="Shenoy N."/>
            <person name="Sisk P."/>
            <person name="Stolte C."/>
            <person name="Sykes S."/>
            <person name="White J."/>
            <person name="Yandava C."/>
            <person name="Burger G."/>
            <person name="Gray M.W."/>
            <person name="Holland P.W.H."/>
            <person name="King N."/>
            <person name="Lang F.B.F."/>
            <person name="Roger A.J."/>
            <person name="Ruiz-Trillo I."/>
            <person name="Haas B."/>
            <person name="Nusbaum C."/>
            <person name="Birren B."/>
        </authorList>
    </citation>
    <scope>NUCLEOTIDE SEQUENCE [LARGE SCALE GENOMIC DNA]</scope>
    <source>
        <strain evidence="2 3">JP610</strain>
    </source>
</reference>
<gene>
    <name evidence="2" type="ORF">SARC_13548</name>
</gene>
<dbReference type="AlphaFoldDB" id="A0A0L0FCT6"/>
<proteinExistence type="predicted"/>